<evidence type="ECO:0000256" key="1">
    <source>
        <dbReference type="ARBA" id="ARBA00001933"/>
    </source>
</evidence>
<keyword evidence="6" id="KW-0663">Pyridoxal phosphate</keyword>
<accession>L1QCZ0</accession>
<evidence type="ECO:0000256" key="8">
    <source>
        <dbReference type="ARBA" id="ARBA00029996"/>
    </source>
</evidence>
<evidence type="ECO:0000256" key="4">
    <source>
        <dbReference type="ARBA" id="ARBA00012285"/>
    </source>
</evidence>
<evidence type="ECO:0000256" key="2">
    <source>
        <dbReference type="ARBA" id="ARBA00003444"/>
    </source>
</evidence>
<protein>
    <recommendedName>
        <fullName evidence="4">threonine-phosphate decarboxylase</fullName>
        <ecNumber evidence="4">4.1.1.81</ecNumber>
    </recommendedName>
    <alternativeName>
        <fullName evidence="8">L-threonine-O-3-phosphate decarboxylase</fullName>
    </alternativeName>
</protein>
<dbReference type="InterPro" id="IPR015421">
    <property type="entry name" value="PyrdxlP-dep_Trfase_major"/>
</dbReference>
<dbReference type="Proteomes" id="UP000010420">
    <property type="component" value="Unassembled WGS sequence"/>
</dbReference>
<comment type="cofactor">
    <cofactor evidence="1">
        <name>pyridoxal 5'-phosphate</name>
        <dbReference type="ChEBI" id="CHEBI:597326"/>
    </cofactor>
</comment>
<gene>
    <name evidence="11" type="ORF">HMPREF0216_02320</name>
</gene>
<organism evidence="11 12">
    <name type="scientific">Clostridium celatum DSM 1785</name>
    <dbReference type="NCBI Taxonomy" id="545697"/>
    <lineage>
        <taxon>Bacteria</taxon>
        <taxon>Bacillati</taxon>
        <taxon>Bacillota</taxon>
        <taxon>Clostridia</taxon>
        <taxon>Eubacteriales</taxon>
        <taxon>Clostridiaceae</taxon>
        <taxon>Clostridium</taxon>
    </lineage>
</organism>
<dbReference type="SUPFAM" id="SSF53383">
    <property type="entry name" value="PLP-dependent transferases"/>
    <property type="match status" value="1"/>
</dbReference>
<dbReference type="OrthoDB" id="9813612at2"/>
<evidence type="ECO:0000313" key="11">
    <source>
        <dbReference type="EMBL" id="EKY25834.1"/>
    </source>
</evidence>
<evidence type="ECO:0000256" key="7">
    <source>
        <dbReference type="ARBA" id="ARBA00023239"/>
    </source>
</evidence>
<dbReference type="CDD" id="cd00609">
    <property type="entry name" value="AAT_like"/>
    <property type="match status" value="1"/>
</dbReference>
<comment type="function">
    <text evidence="2">Decarboxylates L-threonine-O-3-phosphate to yield (R)-1-amino-2-propanol O-2-phosphate, the precursor for the linkage between the nucleotide loop and the corrin ring in cobalamin.</text>
</comment>
<evidence type="ECO:0000259" key="10">
    <source>
        <dbReference type="Pfam" id="PF00155"/>
    </source>
</evidence>
<comment type="pathway">
    <text evidence="3">Cofactor biosynthesis; adenosylcobalamin biosynthesis.</text>
</comment>
<dbReference type="Gene3D" id="3.40.640.10">
    <property type="entry name" value="Type I PLP-dependent aspartate aminotransferase-like (Major domain)"/>
    <property type="match status" value="1"/>
</dbReference>
<proteinExistence type="predicted"/>
<evidence type="ECO:0000256" key="6">
    <source>
        <dbReference type="ARBA" id="ARBA00022898"/>
    </source>
</evidence>
<dbReference type="GO" id="GO:0048472">
    <property type="term" value="F:threonine-phosphate decarboxylase activity"/>
    <property type="evidence" value="ECO:0007669"/>
    <property type="project" value="UniProtKB-EC"/>
</dbReference>
<dbReference type="GO" id="GO:0009236">
    <property type="term" value="P:cobalamin biosynthetic process"/>
    <property type="evidence" value="ECO:0007669"/>
    <property type="project" value="UniProtKB-UniPathway"/>
</dbReference>
<dbReference type="InterPro" id="IPR004838">
    <property type="entry name" value="NHTrfase_class1_PyrdxlP-BS"/>
</dbReference>
<keyword evidence="12" id="KW-1185">Reference proteome</keyword>
<dbReference type="EC" id="4.1.1.81" evidence="4"/>
<keyword evidence="7" id="KW-0456">Lyase</keyword>
<dbReference type="STRING" id="545697.HMPREF0216_02320"/>
<dbReference type="eggNOG" id="COG0079">
    <property type="taxonomic scope" value="Bacteria"/>
</dbReference>
<evidence type="ECO:0000256" key="5">
    <source>
        <dbReference type="ARBA" id="ARBA00022573"/>
    </source>
</evidence>
<dbReference type="InterPro" id="IPR005860">
    <property type="entry name" value="CobD"/>
</dbReference>
<dbReference type="HOGENOM" id="CLU_017584_3_2_9"/>
<keyword evidence="5" id="KW-0169">Cobalamin biosynthesis</keyword>
<evidence type="ECO:0000313" key="12">
    <source>
        <dbReference type="Proteomes" id="UP000010420"/>
    </source>
</evidence>
<evidence type="ECO:0000256" key="3">
    <source>
        <dbReference type="ARBA" id="ARBA00004953"/>
    </source>
</evidence>
<name>L1QCZ0_9CLOT</name>
<dbReference type="NCBIfam" id="TIGR01140">
    <property type="entry name" value="L_thr_O3P_dcar"/>
    <property type="match status" value="1"/>
</dbReference>
<feature type="domain" description="Aminotransferase class I/classII large" evidence="10">
    <location>
        <begin position="21"/>
        <end position="349"/>
    </location>
</feature>
<dbReference type="PATRIC" id="fig|545697.3.peg.2282"/>
<dbReference type="AlphaFoldDB" id="L1QCZ0"/>
<evidence type="ECO:0000256" key="9">
    <source>
        <dbReference type="ARBA" id="ARBA00048531"/>
    </source>
</evidence>
<dbReference type="GO" id="GO:0030170">
    <property type="term" value="F:pyridoxal phosphate binding"/>
    <property type="evidence" value="ECO:0007669"/>
    <property type="project" value="InterPro"/>
</dbReference>
<dbReference type="InterPro" id="IPR015424">
    <property type="entry name" value="PyrdxlP-dep_Trfase"/>
</dbReference>
<sequence>MAIHGGNIEEIGRKYKINSKEIIDFSANINPLGLSKSVKKAMIEAIDKVERYPDITYYDLKNSISNFENISSENISLGNGAAEVIFNIVRAIRPKKALLPAPTFSEYEEAVLSIDGDIAYYNLKEENNFKLDNKFIEAIKDDIDIVFICNPNNPTGFLTDNKFIEKVLNRALKTNTVVVIDESFLDFIKENNMYSSKELLKKYKNTIIVKSLTKFFAIPGIRIGYGLCENREINEKINKIVVPWSINIIAAEAIITALEDKKYIDESIINVNEEKIYLYSALKKISNIKVFNPSVNFIMFKLLDNFDLKEELIKKKILIRSCNNYIGLNNSFYRVAVRTRKENEKLISELQKILFDK</sequence>
<dbReference type="EMBL" id="AMEZ01000063">
    <property type="protein sequence ID" value="EKY25834.1"/>
    <property type="molecule type" value="Genomic_DNA"/>
</dbReference>
<dbReference type="PANTHER" id="PTHR42885">
    <property type="entry name" value="HISTIDINOL-PHOSPHATE AMINOTRANSFERASE-RELATED"/>
    <property type="match status" value="1"/>
</dbReference>
<dbReference type="InterPro" id="IPR004839">
    <property type="entry name" value="Aminotransferase_I/II_large"/>
</dbReference>
<comment type="caution">
    <text evidence="11">The sequence shown here is derived from an EMBL/GenBank/DDBJ whole genome shotgun (WGS) entry which is preliminary data.</text>
</comment>
<dbReference type="UniPathway" id="UPA00148"/>
<dbReference type="InterPro" id="IPR015422">
    <property type="entry name" value="PyrdxlP-dep_Trfase_small"/>
</dbReference>
<dbReference type="RefSeq" id="WP_005214084.1">
    <property type="nucleotide sequence ID" value="NZ_KB291654.1"/>
</dbReference>
<dbReference type="PANTHER" id="PTHR42885:SF1">
    <property type="entry name" value="THREONINE-PHOSPHATE DECARBOXYLASE"/>
    <property type="match status" value="1"/>
</dbReference>
<dbReference type="Gene3D" id="3.90.1150.10">
    <property type="entry name" value="Aspartate Aminotransferase, domain 1"/>
    <property type="match status" value="1"/>
</dbReference>
<reference evidence="11 12" key="1">
    <citation type="submission" date="2012-05" db="EMBL/GenBank/DDBJ databases">
        <authorList>
            <person name="Weinstock G."/>
            <person name="Sodergren E."/>
            <person name="Lobos E.A."/>
            <person name="Fulton L."/>
            <person name="Fulton R."/>
            <person name="Courtney L."/>
            <person name="Fronick C."/>
            <person name="O'Laughlin M."/>
            <person name="Godfrey J."/>
            <person name="Wilson R.M."/>
            <person name="Miner T."/>
            <person name="Farmer C."/>
            <person name="Delehaunty K."/>
            <person name="Cordes M."/>
            <person name="Minx P."/>
            <person name="Tomlinson C."/>
            <person name="Chen J."/>
            <person name="Wollam A."/>
            <person name="Pepin K.H."/>
            <person name="Bhonagiri V."/>
            <person name="Zhang X."/>
            <person name="Suruliraj S."/>
            <person name="Warren W."/>
            <person name="Mitreva M."/>
            <person name="Mardis E.R."/>
            <person name="Wilson R.K."/>
        </authorList>
    </citation>
    <scope>NUCLEOTIDE SEQUENCE [LARGE SCALE GENOMIC DNA]</scope>
    <source>
        <strain evidence="11 12">DSM 1785</strain>
    </source>
</reference>
<dbReference type="Pfam" id="PF00155">
    <property type="entry name" value="Aminotran_1_2"/>
    <property type="match status" value="1"/>
</dbReference>
<comment type="catalytic activity">
    <reaction evidence="9">
        <text>O-phospho-L-threonine + H(+) = (R)-1-aminopropan-2-yl phosphate + CO2</text>
        <dbReference type="Rhea" id="RHEA:11492"/>
        <dbReference type="ChEBI" id="CHEBI:15378"/>
        <dbReference type="ChEBI" id="CHEBI:16526"/>
        <dbReference type="ChEBI" id="CHEBI:58563"/>
        <dbReference type="ChEBI" id="CHEBI:58675"/>
        <dbReference type="EC" id="4.1.1.81"/>
    </reaction>
</comment>
<dbReference type="PROSITE" id="PS00105">
    <property type="entry name" value="AA_TRANSFER_CLASS_1"/>
    <property type="match status" value="1"/>
</dbReference>